<dbReference type="InterPro" id="IPR012340">
    <property type="entry name" value="NA-bd_OB-fold"/>
</dbReference>
<dbReference type="GO" id="GO:0043488">
    <property type="term" value="P:regulation of mRNA stability"/>
    <property type="evidence" value="ECO:0007669"/>
    <property type="project" value="TreeGrafter"/>
</dbReference>
<evidence type="ECO:0000256" key="1">
    <source>
        <dbReference type="ARBA" id="ARBA00022553"/>
    </source>
</evidence>
<reference evidence="3 4" key="1">
    <citation type="submission" date="2014-03" db="EMBL/GenBank/DDBJ databases">
        <title>Genome sequence of the diesel-degrader and plant-growth promoter Acinetobacter oleivorans PF-1 isolated from the roots of poplar tree.</title>
        <authorList>
            <person name="Gkorezis P."/>
            <person name="van Hamme J."/>
            <person name="Rineau F."/>
            <person name="Vangronsveld J."/>
            <person name="Francetti A."/>
        </authorList>
    </citation>
    <scope>NUCLEOTIDE SEQUENCE [LARGE SCALE GENOMIC DNA]</scope>
    <source>
        <strain evidence="3 4">PF1</strain>
    </source>
</reference>
<dbReference type="Proteomes" id="UP000031012">
    <property type="component" value="Unassembled WGS sequence"/>
</dbReference>
<evidence type="ECO:0000259" key="2">
    <source>
        <dbReference type="PROSITE" id="PS51857"/>
    </source>
</evidence>
<dbReference type="AlphaFoldDB" id="A0A0B2UD49"/>
<dbReference type="SMART" id="SM00357">
    <property type="entry name" value="CSP"/>
    <property type="match status" value="1"/>
</dbReference>
<organism evidence="3 4">
    <name type="scientific">Acinetobacter oleivorans</name>
    <dbReference type="NCBI Taxonomy" id="1148157"/>
    <lineage>
        <taxon>Bacteria</taxon>
        <taxon>Pseudomonadati</taxon>
        <taxon>Pseudomonadota</taxon>
        <taxon>Gammaproteobacteria</taxon>
        <taxon>Moraxellales</taxon>
        <taxon>Moraxellaceae</taxon>
        <taxon>Acinetobacter</taxon>
    </lineage>
</organism>
<accession>A0A0B2UD49</accession>
<gene>
    <name evidence="3" type="ORF">DH17_14800</name>
</gene>
<feature type="domain" description="CSD" evidence="2">
    <location>
        <begin position="5"/>
        <end position="67"/>
    </location>
</feature>
<name>A0A0B2UD49_9GAMM</name>
<evidence type="ECO:0000313" key="4">
    <source>
        <dbReference type="Proteomes" id="UP000031012"/>
    </source>
</evidence>
<dbReference type="PROSITE" id="PS51857">
    <property type="entry name" value="CSD_2"/>
    <property type="match status" value="1"/>
</dbReference>
<proteinExistence type="predicted"/>
<dbReference type="Pfam" id="PF00313">
    <property type="entry name" value="CSD"/>
    <property type="match status" value="1"/>
</dbReference>
<comment type="caution">
    <text evidence="3">The sequence shown here is derived from an EMBL/GenBank/DDBJ whole genome shotgun (WGS) entry which is preliminary data.</text>
</comment>
<keyword evidence="1" id="KW-0597">Phosphoprotein</keyword>
<sequence>MKQEFYTGKVKQYDPEKGFGFIGTVEGDIFFHISDFPASEGEPKRNEKVKFLAVDNQGKFKAIKIERIDPNPSKTKKTQITDHNKAITSELLSHFRR</sequence>
<dbReference type="PANTHER" id="PTHR12962">
    <property type="entry name" value="CALCIUM-REGULATED HEAT STABLE PROTEIN CRHSP-24-RELATED"/>
    <property type="match status" value="1"/>
</dbReference>
<dbReference type="InterPro" id="IPR052069">
    <property type="entry name" value="Ca-reg_mRNA-binding_domain"/>
</dbReference>
<evidence type="ECO:0000313" key="3">
    <source>
        <dbReference type="EMBL" id="KHN67199.1"/>
    </source>
</evidence>
<dbReference type="GO" id="GO:0003730">
    <property type="term" value="F:mRNA 3'-UTR binding"/>
    <property type="evidence" value="ECO:0007669"/>
    <property type="project" value="TreeGrafter"/>
</dbReference>
<dbReference type="SUPFAM" id="SSF50249">
    <property type="entry name" value="Nucleic acid-binding proteins"/>
    <property type="match status" value="1"/>
</dbReference>
<dbReference type="GO" id="GO:0005829">
    <property type="term" value="C:cytosol"/>
    <property type="evidence" value="ECO:0007669"/>
    <property type="project" value="UniProtKB-ARBA"/>
</dbReference>
<protein>
    <submittedName>
        <fullName evidence="3">Cold-shock protein</fullName>
    </submittedName>
</protein>
<dbReference type="InterPro" id="IPR011129">
    <property type="entry name" value="CSD"/>
</dbReference>
<dbReference type="PANTHER" id="PTHR12962:SF1">
    <property type="entry name" value="COLD SHOCK DOMAIN-CONTAINING PROTEIN CG9705"/>
    <property type="match status" value="1"/>
</dbReference>
<dbReference type="Gene3D" id="2.40.50.140">
    <property type="entry name" value="Nucleic acid-binding proteins"/>
    <property type="match status" value="1"/>
</dbReference>
<dbReference type="InterPro" id="IPR002059">
    <property type="entry name" value="CSP_DNA-bd"/>
</dbReference>
<dbReference type="CDD" id="cd04458">
    <property type="entry name" value="CSP_CDS"/>
    <property type="match status" value="1"/>
</dbReference>
<dbReference type="EMBL" id="JHQK01000005">
    <property type="protein sequence ID" value="KHN67199.1"/>
    <property type="molecule type" value="Genomic_DNA"/>
</dbReference>